<reference evidence="3" key="1">
    <citation type="submission" date="2017-09" db="EMBL/GenBank/DDBJ databases">
        <title>Depth-based differentiation of microbial function through sediment-hosted aquifers and enrichment of novel symbionts in the deep terrestrial subsurface.</title>
        <authorList>
            <person name="Probst A.J."/>
            <person name="Ladd B."/>
            <person name="Jarett J.K."/>
            <person name="Geller-Mcgrath D.E."/>
            <person name="Sieber C.M.K."/>
            <person name="Emerson J.B."/>
            <person name="Anantharaman K."/>
            <person name="Thomas B.C."/>
            <person name="Malmstrom R."/>
            <person name="Stieglmeier M."/>
            <person name="Klingl A."/>
            <person name="Woyke T."/>
            <person name="Ryan C.M."/>
            <person name="Banfield J.F."/>
        </authorList>
    </citation>
    <scope>NUCLEOTIDE SEQUENCE [LARGE SCALE GENOMIC DNA]</scope>
</reference>
<protein>
    <recommendedName>
        <fullName evidence="4">Carboxypeptidase regulatory-like domain-containing protein</fullName>
    </recommendedName>
</protein>
<feature type="transmembrane region" description="Helical" evidence="1">
    <location>
        <begin position="88"/>
        <end position="105"/>
    </location>
</feature>
<dbReference type="Proteomes" id="UP000228989">
    <property type="component" value="Unassembled WGS sequence"/>
</dbReference>
<keyword evidence="1" id="KW-1133">Transmembrane helix</keyword>
<dbReference type="Gene3D" id="2.60.40.1120">
    <property type="entry name" value="Carboxypeptidase-like, regulatory domain"/>
    <property type="match status" value="1"/>
</dbReference>
<dbReference type="SUPFAM" id="SSF49464">
    <property type="entry name" value="Carboxypeptidase regulatory domain-like"/>
    <property type="match status" value="1"/>
</dbReference>
<proteinExistence type="predicted"/>
<dbReference type="InterPro" id="IPR008969">
    <property type="entry name" value="CarboxyPept-like_regulatory"/>
</dbReference>
<dbReference type="AlphaFoldDB" id="A0A2H9MMC1"/>
<keyword evidence="1" id="KW-0472">Membrane</keyword>
<evidence type="ECO:0000313" key="2">
    <source>
        <dbReference type="EMBL" id="PIV89660.1"/>
    </source>
</evidence>
<keyword evidence="1" id="KW-0812">Transmembrane</keyword>
<comment type="caution">
    <text evidence="2">The sequence shown here is derived from an EMBL/GenBank/DDBJ whole genome shotgun (WGS) entry which is preliminary data.</text>
</comment>
<sequence length="116" mass="13396">QGKIFSIIITDNDNQAIENAKVIYGNQTKTTDKNGKATFIADLNYHKITATKDDYDVASAQINIIKTIPLPQPCELFGFNFGKFIFCGYWWLLLILMLGVGYYVYKNYYKNYENQK</sequence>
<dbReference type="EMBL" id="PFFF01000039">
    <property type="protein sequence ID" value="PIV89660.1"/>
    <property type="molecule type" value="Genomic_DNA"/>
</dbReference>
<organism evidence="2 3">
    <name type="scientific">Huberarchaeum crystalense</name>
    <dbReference type="NCBI Taxonomy" id="2014257"/>
    <lineage>
        <taxon>Archaea</taxon>
        <taxon>Candidatus Huberarchaeota</taxon>
        <taxon>Candidatus Huberarchaeia</taxon>
        <taxon>Candidatus Huberarchaeales</taxon>
        <taxon>Candidatus Huberarchaeaceae</taxon>
        <taxon>Candidatus Huberarchaeum</taxon>
    </lineage>
</organism>
<accession>A0A2H9MMC1</accession>
<feature type="non-terminal residue" evidence="2">
    <location>
        <position position="1"/>
    </location>
</feature>
<name>A0A2H9MMC1_HUBC1</name>
<evidence type="ECO:0000256" key="1">
    <source>
        <dbReference type="SAM" id="Phobius"/>
    </source>
</evidence>
<evidence type="ECO:0008006" key="4">
    <source>
        <dbReference type="Google" id="ProtNLM"/>
    </source>
</evidence>
<gene>
    <name evidence="2" type="ORF">COW47_01710</name>
</gene>
<evidence type="ECO:0000313" key="3">
    <source>
        <dbReference type="Proteomes" id="UP000228989"/>
    </source>
</evidence>